<sequence>MTTYEGKVSMVMMIPAARTVTCNPAGSNRATVVQNDGARTKSEEGAALSADASKRGGNPKDPGEFTMHKTEESRNKCDAARISTPEPGTKSEGQLKGETPSPYQSHPSRD</sequence>
<feature type="region of interest" description="Disordered" evidence="1">
    <location>
        <begin position="22"/>
        <end position="110"/>
    </location>
</feature>
<feature type="compositionally biased region" description="Polar residues" evidence="1">
    <location>
        <begin position="101"/>
        <end position="110"/>
    </location>
</feature>
<evidence type="ECO:0000313" key="3">
    <source>
        <dbReference type="Proteomes" id="UP001345219"/>
    </source>
</evidence>
<protein>
    <submittedName>
        <fullName evidence="2">Uncharacterized protein</fullName>
    </submittedName>
</protein>
<dbReference type="EMBL" id="JAXIOK010000009">
    <property type="protein sequence ID" value="KAK4762268.1"/>
    <property type="molecule type" value="Genomic_DNA"/>
</dbReference>
<evidence type="ECO:0000313" key="2">
    <source>
        <dbReference type="EMBL" id="KAK4762268.1"/>
    </source>
</evidence>
<dbReference type="Proteomes" id="UP001345219">
    <property type="component" value="Chromosome 23"/>
</dbReference>
<dbReference type="AlphaFoldDB" id="A0AAN7K5N9"/>
<evidence type="ECO:0000256" key="1">
    <source>
        <dbReference type="SAM" id="MobiDB-lite"/>
    </source>
</evidence>
<gene>
    <name evidence="2" type="ORF">SAY87_030152</name>
</gene>
<name>A0AAN7K5N9_9MYRT</name>
<accession>A0AAN7K5N9</accession>
<feature type="compositionally biased region" description="Polar residues" evidence="1">
    <location>
        <begin position="22"/>
        <end position="34"/>
    </location>
</feature>
<organism evidence="2 3">
    <name type="scientific">Trapa incisa</name>
    <dbReference type="NCBI Taxonomy" id="236973"/>
    <lineage>
        <taxon>Eukaryota</taxon>
        <taxon>Viridiplantae</taxon>
        <taxon>Streptophyta</taxon>
        <taxon>Embryophyta</taxon>
        <taxon>Tracheophyta</taxon>
        <taxon>Spermatophyta</taxon>
        <taxon>Magnoliopsida</taxon>
        <taxon>eudicotyledons</taxon>
        <taxon>Gunneridae</taxon>
        <taxon>Pentapetalae</taxon>
        <taxon>rosids</taxon>
        <taxon>malvids</taxon>
        <taxon>Myrtales</taxon>
        <taxon>Lythraceae</taxon>
        <taxon>Trapa</taxon>
    </lineage>
</organism>
<comment type="caution">
    <text evidence="2">The sequence shown here is derived from an EMBL/GenBank/DDBJ whole genome shotgun (WGS) entry which is preliminary data.</text>
</comment>
<keyword evidence="3" id="KW-1185">Reference proteome</keyword>
<proteinExistence type="predicted"/>
<reference evidence="2 3" key="1">
    <citation type="journal article" date="2023" name="Hortic Res">
        <title>Pangenome of water caltrop reveals structural variations and asymmetric subgenome divergence after allopolyploidization.</title>
        <authorList>
            <person name="Zhang X."/>
            <person name="Chen Y."/>
            <person name="Wang L."/>
            <person name="Yuan Y."/>
            <person name="Fang M."/>
            <person name="Shi L."/>
            <person name="Lu R."/>
            <person name="Comes H.P."/>
            <person name="Ma Y."/>
            <person name="Chen Y."/>
            <person name="Huang G."/>
            <person name="Zhou Y."/>
            <person name="Zheng Z."/>
            <person name="Qiu Y."/>
        </authorList>
    </citation>
    <scope>NUCLEOTIDE SEQUENCE [LARGE SCALE GENOMIC DNA]</scope>
    <source>
        <tissue evidence="2">Roots</tissue>
    </source>
</reference>
<feature type="compositionally biased region" description="Basic and acidic residues" evidence="1">
    <location>
        <begin position="61"/>
        <end position="79"/>
    </location>
</feature>